<keyword evidence="3 6" id="KW-0812">Transmembrane</keyword>
<feature type="transmembrane region" description="Helical" evidence="6">
    <location>
        <begin position="20"/>
        <end position="41"/>
    </location>
</feature>
<feature type="transmembrane region" description="Helical" evidence="6">
    <location>
        <begin position="387"/>
        <end position="407"/>
    </location>
</feature>
<gene>
    <name evidence="7" type="ORF">C4K68_02635</name>
</gene>
<name>A0A2S5KVN2_9PROT</name>
<proteinExistence type="predicted"/>
<evidence type="ECO:0000256" key="5">
    <source>
        <dbReference type="ARBA" id="ARBA00023136"/>
    </source>
</evidence>
<accession>A0A2S5KVN2</accession>
<keyword evidence="4 6" id="KW-1133">Transmembrane helix</keyword>
<sequence length="423" mass="45803">MKVIQTLQLHAVRRLWLAQVLAGVGDEFYALAVVCMATTSLGYQAGYLLALQSLITLLSTLTSNLLTQGKDCRILMMISDGCRVLVMAGLAIGLLHGGESAPPLFLLVLAMTVMAYIRPVFDPSLQMALPRLSGDSAQLSSINALFDIMRRLARVLGPGLGALLFPLLHLSLFFLLTGLTYLVSLCTLGLLRKALAPVAAVSAPADAAPCPLSGCLATALRGFILLRRDPRYYFHLLAFGICSGWWYLALFVSTALLLKQPDYLHSGITLGSVIAVYGAGNVLANLLVAEMRIIRPWQWMSVGRLVMATGFLCMAMGQDHYSLYLGAFVAAVGAPVTQLPMANHLQSRYRGDDVAAIFRVRLFFEWGGSLLAMLASPWLLQQWQPSGVIQAAGISYAIVGVLGWCVIHDLPAGRRTAWVSYES</sequence>
<feature type="transmembrane region" description="Helical" evidence="6">
    <location>
        <begin position="362"/>
        <end position="381"/>
    </location>
</feature>
<evidence type="ECO:0008006" key="9">
    <source>
        <dbReference type="Google" id="ProtNLM"/>
    </source>
</evidence>
<dbReference type="InterPro" id="IPR036259">
    <property type="entry name" value="MFS_trans_sf"/>
</dbReference>
<evidence type="ECO:0000256" key="4">
    <source>
        <dbReference type="ARBA" id="ARBA00022989"/>
    </source>
</evidence>
<dbReference type="Gene3D" id="1.20.1250.20">
    <property type="entry name" value="MFS general substrate transporter like domains"/>
    <property type="match status" value="1"/>
</dbReference>
<feature type="transmembrane region" description="Helical" evidence="6">
    <location>
        <begin position="101"/>
        <end position="121"/>
    </location>
</feature>
<evidence type="ECO:0000256" key="1">
    <source>
        <dbReference type="ARBA" id="ARBA00004651"/>
    </source>
</evidence>
<feature type="transmembrane region" description="Helical" evidence="6">
    <location>
        <begin position="299"/>
        <end position="317"/>
    </location>
</feature>
<dbReference type="PANTHER" id="PTHR23513:SF11">
    <property type="entry name" value="STAPHYLOFERRIN A TRANSPORTER"/>
    <property type="match status" value="1"/>
</dbReference>
<comment type="subcellular location">
    <subcellularLocation>
        <location evidence="1">Cell membrane</location>
        <topology evidence="1">Multi-pass membrane protein</topology>
    </subcellularLocation>
</comment>
<evidence type="ECO:0000313" key="8">
    <source>
        <dbReference type="Proteomes" id="UP000238196"/>
    </source>
</evidence>
<organism evidence="7 8">
    <name type="scientific">Proteobacteria bacterium 228</name>
    <dbReference type="NCBI Taxonomy" id="2083153"/>
    <lineage>
        <taxon>Bacteria</taxon>
        <taxon>Pseudomonadati</taxon>
        <taxon>Pseudomonadota</taxon>
    </lineage>
</organism>
<dbReference type="Proteomes" id="UP000238196">
    <property type="component" value="Unassembled WGS sequence"/>
</dbReference>
<dbReference type="GO" id="GO:0005886">
    <property type="term" value="C:plasma membrane"/>
    <property type="evidence" value="ECO:0007669"/>
    <property type="project" value="UniProtKB-SubCell"/>
</dbReference>
<evidence type="ECO:0000313" key="7">
    <source>
        <dbReference type="EMBL" id="PPC78917.1"/>
    </source>
</evidence>
<feature type="transmembrane region" description="Helical" evidence="6">
    <location>
        <begin position="159"/>
        <end position="183"/>
    </location>
</feature>
<evidence type="ECO:0000256" key="6">
    <source>
        <dbReference type="SAM" id="Phobius"/>
    </source>
</evidence>
<feature type="transmembrane region" description="Helical" evidence="6">
    <location>
        <begin position="47"/>
        <end position="67"/>
    </location>
</feature>
<feature type="transmembrane region" description="Helical" evidence="6">
    <location>
        <begin position="263"/>
        <end position="287"/>
    </location>
</feature>
<reference evidence="7 8" key="1">
    <citation type="submission" date="2018-02" db="EMBL/GenBank/DDBJ databases">
        <title>novel marine gammaproteobacteria from coastal saline agro ecosystem.</title>
        <authorList>
            <person name="Krishnan R."/>
            <person name="Ramesh Kumar N."/>
        </authorList>
    </citation>
    <scope>NUCLEOTIDE SEQUENCE [LARGE SCALE GENOMIC DNA]</scope>
    <source>
        <strain evidence="7 8">228</strain>
    </source>
</reference>
<evidence type="ECO:0000256" key="3">
    <source>
        <dbReference type="ARBA" id="ARBA00022692"/>
    </source>
</evidence>
<dbReference type="OrthoDB" id="9775268at2"/>
<feature type="transmembrane region" description="Helical" evidence="6">
    <location>
        <begin position="232"/>
        <end position="257"/>
    </location>
</feature>
<evidence type="ECO:0000256" key="2">
    <source>
        <dbReference type="ARBA" id="ARBA00022475"/>
    </source>
</evidence>
<dbReference type="AlphaFoldDB" id="A0A2S5KVN2"/>
<keyword evidence="5 6" id="KW-0472">Membrane</keyword>
<feature type="transmembrane region" description="Helical" evidence="6">
    <location>
        <begin position="323"/>
        <end position="341"/>
    </location>
</feature>
<dbReference type="SUPFAM" id="SSF103473">
    <property type="entry name" value="MFS general substrate transporter"/>
    <property type="match status" value="1"/>
</dbReference>
<protein>
    <recommendedName>
        <fullName evidence="9">MFS transporter</fullName>
    </recommendedName>
</protein>
<dbReference type="PANTHER" id="PTHR23513">
    <property type="entry name" value="INTEGRAL MEMBRANE EFFLUX PROTEIN-RELATED"/>
    <property type="match status" value="1"/>
</dbReference>
<comment type="caution">
    <text evidence="7">The sequence shown here is derived from an EMBL/GenBank/DDBJ whole genome shotgun (WGS) entry which is preliminary data.</text>
</comment>
<keyword evidence="2" id="KW-1003">Cell membrane</keyword>
<dbReference type="EMBL" id="PRLP01000008">
    <property type="protein sequence ID" value="PPC78917.1"/>
    <property type="molecule type" value="Genomic_DNA"/>
</dbReference>